<evidence type="ECO:0000256" key="1">
    <source>
        <dbReference type="ARBA" id="ARBA00010923"/>
    </source>
</evidence>
<dbReference type="PANTHER" id="PTHR43140">
    <property type="entry name" value="TYPE-1 RESTRICTION ENZYME ECOKI SPECIFICITY PROTEIN"/>
    <property type="match status" value="1"/>
</dbReference>
<dbReference type="InterPro" id="IPR051212">
    <property type="entry name" value="Type-I_RE_S_subunit"/>
</dbReference>
<dbReference type="SUPFAM" id="SSF116734">
    <property type="entry name" value="DNA methylase specificity domain"/>
    <property type="match status" value="2"/>
</dbReference>
<keyword evidence="6" id="KW-0255">Endonuclease</keyword>
<comment type="similarity">
    <text evidence="1">Belongs to the type-I restriction system S methylase family.</text>
</comment>
<evidence type="ECO:0000256" key="3">
    <source>
        <dbReference type="ARBA" id="ARBA00023125"/>
    </source>
</evidence>
<dbReference type="GO" id="GO:0016787">
    <property type="term" value="F:hydrolase activity"/>
    <property type="evidence" value="ECO:0007669"/>
    <property type="project" value="UniProtKB-KW"/>
</dbReference>
<dbReference type="GO" id="GO:0004519">
    <property type="term" value="F:endonuclease activity"/>
    <property type="evidence" value="ECO:0007669"/>
    <property type="project" value="UniProtKB-KW"/>
</dbReference>
<feature type="domain" description="Type I restriction modification DNA specificity" evidence="5">
    <location>
        <begin position="1"/>
        <end position="166"/>
    </location>
</feature>
<keyword evidence="6" id="KW-0540">Nuclease</keyword>
<dbReference type="GO" id="GO:0009307">
    <property type="term" value="P:DNA restriction-modification system"/>
    <property type="evidence" value="ECO:0007669"/>
    <property type="project" value="UniProtKB-KW"/>
</dbReference>
<dbReference type="Pfam" id="PF01420">
    <property type="entry name" value="Methylase_S"/>
    <property type="match status" value="2"/>
</dbReference>
<name>A0AAW4L3V9_9BACT</name>
<dbReference type="Gene3D" id="3.90.220.20">
    <property type="entry name" value="DNA methylase specificity domains"/>
    <property type="match status" value="2"/>
</dbReference>
<gene>
    <name evidence="6" type="ORF">KI809_04990</name>
</gene>
<organism evidence="6 7">
    <name type="scientific">Geoanaerobacter pelophilus</name>
    <dbReference type="NCBI Taxonomy" id="60036"/>
    <lineage>
        <taxon>Bacteria</taxon>
        <taxon>Pseudomonadati</taxon>
        <taxon>Thermodesulfobacteriota</taxon>
        <taxon>Desulfuromonadia</taxon>
        <taxon>Geobacterales</taxon>
        <taxon>Geobacteraceae</taxon>
        <taxon>Geoanaerobacter</taxon>
    </lineage>
</organism>
<protein>
    <submittedName>
        <fullName evidence="6">Restriction endonuclease subunit S</fullName>
        <ecNumber evidence="6">3.1.21.-</ecNumber>
    </submittedName>
</protein>
<evidence type="ECO:0000313" key="7">
    <source>
        <dbReference type="Proteomes" id="UP000811899"/>
    </source>
</evidence>
<evidence type="ECO:0000256" key="4">
    <source>
        <dbReference type="SAM" id="Coils"/>
    </source>
</evidence>
<feature type="coiled-coil region" evidence="4">
    <location>
        <begin position="155"/>
        <end position="199"/>
    </location>
</feature>
<dbReference type="EC" id="3.1.21.-" evidence="6"/>
<keyword evidence="3" id="KW-0238">DNA-binding</keyword>
<accession>A0AAW4L3V9</accession>
<evidence type="ECO:0000313" key="6">
    <source>
        <dbReference type="EMBL" id="MBT0663653.1"/>
    </source>
</evidence>
<keyword evidence="4" id="KW-0175">Coiled coil</keyword>
<feature type="domain" description="Type I restriction modification DNA specificity" evidence="5">
    <location>
        <begin position="325"/>
        <end position="455"/>
    </location>
</feature>
<dbReference type="RefSeq" id="WP_214170373.1">
    <property type="nucleotide sequence ID" value="NZ_JAHCVJ010000001.1"/>
</dbReference>
<dbReference type="InterPro" id="IPR044946">
    <property type="entry name" value="Restrct_endonuc_typeI_TRD_sf"/>
</dbReference>
<dbReference type="InterPro" id="IPR000055">
    <property type="entry name" value="Restrct_endonuc_typeI_TRD"/>
</dbReference>
<sequence length="473" mass="53081">MSNWQLVKLGSVTTKVGSGATPRGGKVSYKSAGISLIRSQNVHFDGFRDEGLAFLDDDQAEALKSVEVRADDVLLNITGASIGRVTTAPYRMSGARVNQHVCIIRPKPELSPSYLRWYLASPHVQHFIFDIQTGVTRQALTKDQILAFSVPLPPLEIQERVVSEIEKQFSRLDEAVSALKRIQANLKRYKAAVLKAAVEGKLTEQWRKGHPDVEPADQLLKHILAERRAKWEAEELAKMKAKGIKPKDDSWKKKYKEPAGPDTANLPELPEGWVWVRLGALPVDVFDGPFGSNLKSTDYVSSGVRVIRLENIGSLEFIDGKVSFVTEQKYEQLKKHTVGHGDIIFSSFVANETRVVILPGHIKKAINKADCFCVRINDVAINKRYIETFLATRTAYEQLVGDVHGATRPRINTTQLKDCHISMPSIAEQNEIVSEIDRRLSVTEELETTIETNLKRAERLRQTILSKQFHITK</sequence>
<evidence type="ECO:0000259" key="5">
    <source>
        <dbReference type="Pfam" id="PF01420"/>
    </source>
</evidence>
<keyword evidence="7" id="KW-1185">Reference proteome</keyword>
<reference evidence="6 7" key="1">
    <citation type="submission" date="2021-05" db="EMBL/GenBank/DDBJ databases">
        <title>The draft genome of Geobacter pelophilus DSM 12255.</title>
        <authorList>
            <person name="Xu Z."/>
            <person name="Masuda Y."/>
            <person name="Itoh H."/>
            <person name="Senoo K."/>
        </authorList>
    </citation>
    <scope>NUCLEOTIDE SEQUENCE [LARGE SCALE GENOMIC DNA]</scope>
    <source>
        <strain evidence="6 7">DSM 12255</strain>
    </source>
</reference>
<keyword evidence="6" id="KW-0378">Hydrolase</keyword>
<dbReference type="EMBL" id="JAHCVJ010000001">
    <property type="protein sequence ID" value="MBT0663653.1"/>
    <property type="molecule type" value="Genomic_DNA"/>
</dbReference>
<evidence type="ECO:0000256" key="2">
    <source>
        <dbReference type="ARBA" id="ARBA00022747"/>
    </source>
</evidence>
<keyword evidence="2" id="KW-0680">Restriction system</keyword>
<dbReference type="PANTHER" id="PTHR43140:SF1">
    <property type="entry name" value="TYPE I RESTRICTION ENZYME ECOKI SPECIFICITY SUBUNIT"/>
    <property type="match status" value="1"/>
</dbReference>
<dbReference type="CDD" id="cd17256">
    <property type="entry name" value="RMtype1_S_EcoJA65PI-TRD1-CR1_like"/>
    <property type="match status" value="1"/>
</dbReference>
<dbReference type="Proteomes" id="UP000811899">
    <property type="component" value="Unassembled WGS sequence"/>
</dbReference>
<dbReference type="AlphaFoldDB" id="A0AAW4L3V9"/>
<dbReference type="GO" id="GO:0003677">
    <property type="term" value="F:DNA binding"/>
    <property type="evidence" value="ECO:0007669"/>
    <property type="project" value="UniProtKB-KW"/>
</dbReference>
<proteinExistence type="inferred from homology"/>
<comment type="caution">
    <text evidence="6">The sequence shown here is derived from an EMBL/GenBank/DDBJ whole genome shotgun (WGS) entry which is preliminary data.</text>
</comment>